<dbReference type="GO" id="GO:0009792">
    <property type="term" value="P:embryo development ending in birth or egg hatching"/>
    <property type="evidence" value="ECO:0007669"/>
    <property type="project" value="UniProtKB-ARBA"/>
</dbReference>
<feature type="compositionally biased region" description="Low complexity" evidence="13">
    <location>
        <begin position="10"/>
        <end position="23"/>
    </location>
</feature>
<protein>
    <submittedName>
        <fullName evidence="19">Uncharacterized protein</fullName>
    </submittedName>
</protein>
<keyword evidence="7" id="KW-1003">Cell membrane</keyword>
<dbReference type="CDD" id="cd06795">
    <property type="entry name" value="PDZ3_Dlg1-2-4-like"/>
    <property type="match status" value="1"/>
</dbReference>
<dbReference type="Pfam" id="PF00625">
    <property type="entry name" value="Guanylate_kin"/>
    <property type="match status" value="1"/>
</dbReference>
<dbReference type="PROSITE" id="PS00856">
    <property type="entry name" value="GUANYLATE_KINASE_1"/>
    <property type="match status" value="1"/>
</dbReference>
<dbReference type="CDD" id="cd00071">
    <property type="entry name" value="GMPK"/>
    <property type="match status" value="1"/>
</dbReference>
<feature type="region of interest" description="Disordered" evidence="13">
    <location>
        <begin position="793"/>
        <end position="843"/>
    </location>
</feature>
<evidence type="ECO:0000313" key="19">
    <source>
        <dbReference type="WBParaSite" id="MBELARI_LOCUS12291"/>
    </source>
</evidence>
<dbReference type="SMART" id="SM00072">
    <property type="entry name" value="GuKc"/>
    <property type="match status" value="1"/>
</dbReference>
<feature type="domain" description="L27" evidence="17">
    <location>
        <begin position="155"/>
        <end position="214"/>
    </location>
</feature>
<evidence type="ECO:0000259" key="15">
    <source>
        <dbReference type="PROSITE" id="PS50052"/>
    </source>
</evidence>
<evidence type="ECO:0000256" key="6">
    <source>
        <dbReference type="ARBA" id="ARBA00022443"/>
    </source>
</evidence>
<dbReference type="SUPFAM" id="SSF50156">
    <property type="entry name" value="PDZ domain-like"/>
    <property type="match status" value="3"/>
</dbReference>
<keyword evidence="11" id="KW-0472">Membrane</keyword>
<evidence type="ECO:0000256" key="1">
    <source>
        <dbReference type="ARBA" id="ARBA00004170"/>
    </source>
</evidence>
<feature type="compositionally biased region" description="Polar residues" evidence="13">
    <location>
        <begin position="294"/>
        <end position="305"/>
    </location>
</feature>
<dbReference type="CDD" id="cd06724">
    <property type="entry name" value="PDZ2_Dlg1-2-4-like"/>
    <property type="match status" value="1"/>
</dbReference>
<keyword evidence="9" id="KW-0677">Repeat</keyword>
<evidence type="ECO:0000256" key="2">
    <source>
        <dbReference type="ARBA" id="ARBA00004236"/>
    </source>
</evidence>
<dbReference type="CDD" id="cd11861">
    <property type="entry name" value="SH3_DLG-like"/>
    <property type="match status" value="1"/>
</dbReference>
<dbReference type="PANTHER" id="PTHR23119">
    <property type="entry name" value="DISCS LARGE"/>
    <property type="match status" value="1"/>
</dbReference>
<evidence type="ECO:0000256" key="3">
    <source>
        <dbReference type="ARBA" id="ARBA00004282"/>
    </source>
</evidence>
<dbReference type="AlphaFoldDB" id="A0AAF3EEB3"/>
<feature type="domain" description="PDZ" evidence="16">
    <location>
        <begin position="483"/>
        <end position="570"/>
    </location>
</feature>
<dbReference type="FunFam" id="2.30.42.10:FF:000048">
    <property type="entry name" value="disks large homolog 1 isoform X1"/>
    <property type="match status" value="1"/>
</dbReference>
<feature type="compositionally biased region" description="Polar residues" evidence="13">
    <location>
        <begin position="821"/>
        <end position="830"/>
    </location>
</feature>
<sequence length="1081" mass="120617">MRSESPTKPSTSYDDSTMSSTSTIVPSKFGRFLRKHRPKHQMNVHQTSPAKNLYIESEQIASFVQRKEREVVEKLPEVPLILKEPMETVREVTLFLPSTSRDQSPPKSSRNSPRRVHKSRSEHTQTDAPNLFHYHHDSHINVQHFCNLFRSLHYRFEEAHRALEHLEDYHSRLTRGEDDIRVPIERIITAFKTSLFEALLDVQEFYEDTLLNNSKSHSQKVIEALKMAEQWERNPPLPSRRTHLHSGTAAPVTSAFQDRGGFSFVNSTSAPHGNGHTSHSSYTLQEKSRTLTNDGWHTTETTTRTLDGPQGRYSQTTTKSITHDELGRAWEIEEIVLEKGGTGLGFSITGGMDQPADNGDTSILVTDIIPGGAAAADGRMRRQDAIIKVNNVDCVNVFHEIAVNALKNAGNVVRLTLKRRREDRDGMGSRSASLHNLGLNGMGVSTPSYPPPPPPAHASYTQIPVSRIISEVERLERNPGVQKIDLYKGARGLGFSIAGGIGNEHVQGDPAIYVTKIIDGGAAYHDGRLKVGDKLVAVDDVPLEGITHEYAVNVLKNTGTKVTLLYVKNPHPELTGYLEAPSLPPRAGSVPNLVSHVPLDRSIGSQSHLNYTPSIHDSFHPSPGVIANDPIPLHPRPVPLQKGNQGLGFNIVGGEDGEPIYISYVLPGGVADLSGNVKKGDILVAVNGIGLQNATHQQAAETLKNATNPVTLTLQYRPHDYEVFERKIEQLRTDMMKGNVVAPARALYVKALFDNDPTREGGQPARSMTFRYGDVLHITNMADDDWWTARRVEENGNEGPEGVIPSKRRVEKRERARRKQVNFNQGSQSLGRAGLEGRRGSRSQLSFSRKFPFVKSTERLNDLTDQELNSSDEPILSYQVIEQQQLNYIRPVIILGGLKDRINDELVNRYPDRFSSCVPHTSRPARPNEIDGRDYHFVSKQQMEEDVRNNLFIEAGQFQGNLYGTSIQSVRQVANSGRHCILDVSGNAIRRLQSIANIQPVAIFVKPQSPYQLRDWDHQMGDEEAQQQYQRCQRIENTFGDVFTHVISNAGSLEEVLARVHGTIANESRPTTWVVNTARPL</sequence>
<dbReference type="FunFam" id="2.30.42.10:FF:000001">
    <property type="entry name" value="Disks large homolog 1 isoform 2"/>
    <property type="match status" value="1"/>
</dbReference>
<feature type="domain" description="Guanylate kinase-like" evidence="15">
    <location>
        <begin position="889"/>
        <end position="1065"/>
    </location>
</feature>
<dbReference type="Gene3D" id="3.30.63.10">
    <property type="entry name" value="Guanylate Kinase phosphate binding domain"/>
    <property type="match status" value="1"/>
</dbReference>
<evidence type="ECO:0000256" key="12">
    <source>
        <dbReference type="PROSITE-ProRule" id="PRU00192"/>
    </source>
</evidence>
<evidence type="ECO:0000256" key="10">
    <source>
        <dbReference type="ARBA" id="ARBA00022949"/>
    </source>
</evidence>
<dbReference type="InterPro" id="IPR004172">
    <property type="entry name" value="L27_dom"/>
</dbReference>
<dbReference type="GO" id="GO:0043113">
    <property type="term" value="P:receptor clustering"/>
    <property type="evidence" value="ECO:0007669"/>
    <property type="project" value="TreeGrafter"/>
</dbReference>
<dbReference type="GO" id="GO:0031594">
    <property type="term" value="C:neuromuscular junction"/>
    <property type="evidence" value="ECO:0007669"/>
    <property type="project" value="TreeGrafter"/>
</dbReference>
<dbReference type="PROSITE" id="PS50002">
    <property type="entry name" value="SH3"/>
    <property type="match status" value="1"/>
</dbReference>
<dbReference type="SUPFAM" id="SSF52540">
    <property type="entry name" value="P-loop containing nucleoside triphosphate hydrolases"/>
    <property type="match status" value="1"/>
</dbReference>
<feature type="domain" description="PDZ" evidence="16">
    <location>
        <begin position="637"/>
        <end position="718"/>
    </location>
</feature>
<dbReference type="SMART" id="SM00228">
    <property type="entry name" value="PDZ"/>
    <property type="match status" value="3"/>
</dbReference>
<dbReference type="InterPro" id="IPR008144">
    <property type="entry name" value="Guanylate_kin-like_dom"/>
</dbReference>
<dbReference type="GO" id="GO:0043297">
    <property type="term" value="P:apical junction assembly"/>
    <property type="evidence" value="ECO:0007669"/>
    <property type="project" value="UniProtKB-ARBA"/>
</dbReference>
<comment type="similarity">
    <text evidence="5">Belongs to the MAGUK family.</text>
</comment>
<dbReference type="FunFam" id="3.30.63.10:FF:000002">
    <property type="entry name" value="Guanylate kinase 1"/>
    <property type="match status" value="1"/>
</dbReference>
<keyword evidence="8" id="KW-0963">Cytoplasm</keyword>
<dbReference type="SUPFAM" id="SSF50044">
    <property type="entry name" value="SH3-domain"/>
    <property type="match status" value="1"/>
</dbReference>
<dbReference type="GO" id="GO:0043005">
    <property type="term" value="C:neuron projection"/>
    <property type="evidence" value="ECO:0007669"/>
    <property type="project" value="TreeGrafter"/>
</dbReference>
<dbReference type="GO" id="GO:0005737">
    <property type="term" value="C:cytoplasm"/>
    <property type="evidence" value="ECO:0007669"/>
    <property type="project" value="UniProtKB-SubCell"/>
</dbReference>
<comment type="subcellular location">
    <subcellularLocation>
        <location evidence="3">Cell junction</location>
    </subcellularLocation>
    <subcellularLocation>
        <location evidence="2">Cell membrane</location>
    </subcellularLocation>
    <subcellularLocation>
        <location evidence="4">Cytoplasm</location>
    </subcellularLocation>
    <subcellularLocation>
        <location evidence="1">Membrane</location>
        <topology evidence="1">Peripheral membrane protein</topology>
    </subcellularLocation>
</comment>
<reference evidence="19" key="1">
    <citation type="submission" date="2024-02" db="UniProtKB">
        <authorList>
            <consortium name="WormBaseParasite"/>
        </authorList>
    </citation>
    <scope>IDENTIFICATION</scope>
</reference>
<dbReference type="InterPro" id="IPR015143">
    <property type="entry name" value="L27_1"/>
</dbReference>
<evidence type="ECO:0000256" key="5">
    <source>
        <dbReference type="ARBA" id="ARBA00007014"/>
    </source>
</evidence>
<dbReference type="InterPro" id="IPR020590">
    <property type="entry name" value="Guanylate_kinase_CS"/>
</dbReference>
<proteinExistence type="inferred from homology"/>
<evidence type="ECO:0000256" key="7">
    <source>
        <dbReference type="ARBA" id="ARBA00022475"/>
    </source>
</evidence>
<dbReference type="Pfam" id="PF00018">
    <property type="entry name" value="SH3_1"/>
    <property type="match status" value="1"/>
</dbReference>
<dbReference type="WBParaSite" id="MBELARI_LOCUS12291">
    <property type="protein sequence ID" value="MBELARI_LOCUS12291"/>
    <property type="gene ID" value="MBELARI_LOCUS12291"/>
</dbReference>
<evidence type="ECO:0000259" key="14">
    <source>
        <dbReference type="PROSITE" id="PS50002"/>
    </source>
</evidence>
<evidence type="ECO:0000259" key="17">
    <source>
        <dbReference type="PROSITE" id="PS51022"/>
    </source>
</evidence>
<keyword evidence="18" id="KW-1185">Reference proteome</keyword>
<dbReference type="SUPFAM" id="SSF101288">
    <property type="entry name" value="L27 domain"/>
    <property type="match status" value="1"/>
</dbReference>
<dbReference type="PANTHER" id="PTHR23119:SF51">
    <property type="entry name" value="DISKS LARGE 1 TUMOR SUPPRESSOR PROTEIN"/>
    <property type="match status" value="1"/>
</dbReference>
<feature type="region of interest" description="Disordered" evidence="13">
    <location>
        <begin position="95"/>
        <end position="129"/>
    </location>
</feature>
<dbReference type="SMART" id="SM00326">
    <property type="entry name" value="SH3"/>
    <property type="match status" value="1"/>
</dbReference>
<feature type="compositionally biased region" description="Basic residues" evidence="13">
    <location>
        <begin position="806"/>
        <end position="820"/>
    </location>
</feature>
<evidence type="ECO:0000256" key="4">
    <source>
        <dbReference type="ARBA" id="ARBA00004496"/>
    </source>
</evidence>
<name>A0AAF3EEB3_9BILA</name>
<dbReference type="InterPro" id="IPR036034">
    <property type="entry name" value="PDZ_sf"/>
</dbReference>
<dbReference type="GO" id="GO:0043296">
    <property type="term" value="C:apical junction complex"/>
    <property type="evidence" value="ECO:0007669"/>
    <property type="project" value="UniProtKB-ARBA"/>
</dbReference>
<dbReference type="Gene3D" id="1.10.287.470">
    <property type="entry name" value="Helix hairpin bin"/>
    <property type="match status" value="1"/>
</dbReference>
<dbReference type="Gene3D" id="3.40.50.300">
    <property type="entry name" value="P-loop containing nucleotide triphosphate hydrolases"/>
    <property type="match status" value="1"/>
</dbReference>
<evidence type="ECO:0000256" key="9">
    <source>
        <dbReference type="ARBA" id="ARBA00022737"/>
    </source>
</evidence>
<dbReference type="InterPro" id="IPR008145">
    <property type="entry name" value="GK/Ca_channel_bsu"/>
</dbReference>
<dbReference type="GO" id="GO:0097120">
    <property type="term" value="P:receptor localization to synapse"/>
    <property type="evidence" value="ECO:0007669"/>
    <property type="project" value="TreeGrafter"/>
</dbReference>
<dbReference type="Pfam" id="PF00595">
    <property type="entry name" value="PDZ"/>
    <property type="match status" value="3"/>
</dbReference>
<evidence type="ECO:0000256" key="8">
    <source>
        <dbReference type="ARBA" id="ARBA00022490"/>
    </source>
</evidence>
<dbReference type="PROSITE" id="PS50052">
    <property type="entry name" value="GUANYLATE_KINASE_2"/>
    <property type="match status" value="1"/>
</dbReference>
<dbReference type="GO" id="GO:0098839">
    <property type="term" value="C:postsynaptic density membrane"/>
    <property type="evidence" value="ECO:0007669"/>
    <property type="project" value="TreeGrafter"/>
</dbReference>
<organism evidence="18 19">
    <name type="scientific">Mesorhabditis belari</name>
    <dbReference type="NCBI Taxonomy" id="2138241"/>
    <lineage>
        <taxon>Eukaryota</taxon>
        <taxon>Metazoa</taxon>
        <taxon>Ecdysozoa</taxon>
        <taxon>Nematoda</taxon>
        <taxon>Chromadorea</taxon>
        <taxon>Rhabditida</taxon>
        <taxon>Rhabditina</taxon>
        <taxon>Rhabditomorpha</taxon>
        <taxon>Rhabditoidea</taxon>
        <taxon>Rhabditidae</taxon>
        <taxon>Mesorhabditinae</taxon>
        <taxon>Mesorhabditis</taxon>
    </lineage>
</organism>
<dbReference type="Gene3D" id="2.30.42.10">
    <property type="match status" value="3"/>
</dbReference>
<evidence type="ECO:0000256" key="13">
    <source>
        <dbReference type="SAM" id="MobiDB-lite"/>
    </source>
</evidence>
<evidence type="ECO:0000313" key="18">
    <source>
        <dbReference type="Proteomes" id="UP000887575"/>
    </source>
</evidence>
<feature type="region of interest" description="Disordered" evidence="13">
    <location>
        <begin position="294"/>
        <end position="317"/>
    </location>
</feature>
<dbReference type="InterPro" id="IPR036892">
    <property type="entry name" value="L27_dom_sf"/>
</dbReference>
<dbReference type="Proteomes" id="UP000887575">
    <property type="component" value="Unassembled WGS sequence"/>
</dbReference>
<dbReference type="InterPro" id="IPR001478">
    <property type="entry name" value="PDZ"/>
</dbReference>
<feature type="domain" description="PDZ" evidence="16">
    <location>
        <begin position="334"/>
        <end position="421"/>
    </location>
</feature>
<dbReference type="Pfam" id="PF09058">
    <property type="entry name" value="L27_1"/>
    <property type="match status" value="1"/>
</dbReference>
<dbReference type="InterPro" id="IPR027417">
    <property type="entry name" value="P-loop_NTPase"/>
</dbReference>
<keyword evidence="10" id="KW-0965">Cell junction</keyword>
<dbReference type="GO" id="GO:0099072">
    <property type="term" value="P:regulation of postsynaptic membrane neurotransmitter receptor levels"/>
    <property type="evidence" value="ECO:0007669"/>
    <property type="project" value="TreeGrafter"/>
</dbReference>
<dbReference type="InterPro" id="IPR036028">
    <property type="entry name" value="SH3-like_dom_sf"/>
</dbReference>
<dbReference type="PROSITE" id="PS50106">
    <property type="entry name" value="PDZ"/>
    <property type="match status" value="3"/>
</dbReference>
<dbReference type="GO" id="GO:0098609">
    <property type="term" value="P:cell-cell adhesion"/>
    <property type="evidence" value="ECO:0007669"/>
    <property type="project" value="TreeGrafter"/>
</dbReference>
<dbReference type="GO" id="GO:0045197">
    <property type="term" value="P:establishment or maintenance of epithelial cell apical/basal polarity"/>
    <property type="evidence" value="ECO:0007669"/>
    <property type="project" value="TreeGrafter"/>
</dbReference>
<feature type="region of interest" description="Disordered" evidence="13">
    <location>
        <begin position="1"/>
        <end position="25"/>
    </location>
</feature>
<dbReference type="GO" id="GO:0016323">
    <property type="term" value="C:basolateral plasma membrane"/>
    <property type="evidence" value="ECO:0007669"/>
    <property type="project" value="TreeGrafter"/>
</dbReference>
<dbReference type="Gene3D" id="2.30.30.40">
    <property type="entry name" value="SH3 Domains"/>
    <property type="match status" value="2"/>
</dbReference>
<dbReference type="GO" id="GO:0019901">
    <property type="term" value="F:protein kinase binding"/>
    <property type="evidence" value="ECO:0007669"/>
    <property type="project" value="TreeGrafter"/>
</dbReference>
<accession>A0AAF3EEB3</accession>
<dbReference type="PROSITE" id="PS51022">
    <property type="entry name" value="L27"/>
    <property type="match status" value="1"/>
</dbReference>
<keyword evidence="6 12" id="KW-0728">SH3 domain</keyword>
<evidence type="ECO:0000259" key="16">
    <source>
        <dbReference type="PROSITE" id="PS50106"/>
    </source>
</evidence>
<dbReference type="GO" id="GO:0007268">
    <property type="term" value="P:chemical synaptic transmission"/>
    <property type="evidence" value="ECO:0007669"/>
    <property type="project" value="TreeGrafter"/>
</dbReference>
<feature type="domain" description="SH3" evidence="14">
    <location>
        <begin position="744"/>
        <end position="814"/>
    </location>
</feature>
<dbReference type="InterPro" id="IPR001452">
    <property type="entry name" value="SH3_domain"/>
</dbReference>
<evidence type="ECO:0000256" key="11">
    <source>
        <dbReference type="ARBA" id="ARBA00023136"/>
    </source>
</evidence>
<dbReference type="InterPro" id="IPR050614">
    <property type="entry name" value="Synaptic_Scaffolding_LAP-MAGUK"/>
</dbReference>